<keyword evidence="3" id="KW-0418">Kinase</keyword>
<evidence type="ECO:0000313" key="9">
    <source>
        <dbReference type="Proteomes" id="UP000826271"/>
    </source>
</evidence>
<keyword evidence="4 5" id="KW-0067">ATP-binding</keyword>
<keyword evidence="9" id="KW-1185">Reference proteome</keyword>
<dbReference type="GO" id="GO:0007165">
    <property type="term" value="P:signal transduction"/>
    <property type="evidence" value="ECO:0007669"/>
    <property type="project" value="TreeGrafter"/>
</dbReference>
<dbReference type="SUPFAM" id="SSF56112">
    <property type="entry name" value="Protein kinase-like (PK-like)"/>
    <property type="match status" value="1"/>
</dbReference>
<reference evidence="8" key="1">
    <citation type="submission" date="2019-10" db="EMBL/GenBank/DDBJ databases">
        <authorList>
            <person name="Zhang R."/>
            <person name="Pan Y."/>
            <person name="Wang J."/>
            <person name="Ma R."/>
            <person name="Yu S."/>
        </authorList>
    </citation>
    <scope>NUCLEOTIDE SEQUENCE</scope>
    <source>
        <strain evidence="8">LA-IB0</strain>
        <tissue evidence="8">Leaf</tissue>
    </source>
</reference>
<organism evidence="8 9">
    <name type="scientific">Buddleja alternifolia</name>
    <dbReference type="NCBI Taxonomy" id="168488"/>
    <lineage>
        <taxon>Eukaryota</taxon>
        <taxon>Viridiplantae</taxon>
        <taxon>Streptophyta</taxon>
        <taxon>Embryophyta</taxon>
        <taxon>Tracheophyta</taxon>
        <taxon>Spermatophyta</taxon>
        <taxon>Magnoliopsida</taxon>
        <taxon>eudicotyledons</taxon>
        <taxon>Gunneridae</taxon>
        <taxon>Pentapetalae</taxon>
        <taxon>asterids</taxon>
        <taxon>lamiids</taxon>
        <taxon>Lamiales</taxon>
        <taxon>Scrophulariaceae</taxon>
        <taxon>Buddlejeae</taxon>
        <taxon>Buddleja</taxon>
    </lineage>
</organism>
<evidence type="ECO:0000256" key="5">
    <source>
        <dbReference type="PROSITE-ProRule" id="PRU10141"/>
    </source>
</evidence>
<sequence>MVQEKSVNGYGDGFSWIRGSLLGKGSFGSVYLATIKKSRSKQTYFPSVMAVKSAEVSVSGSIQKEREIFSNIKGCPDIIECFGEETTMGDNGVMAYNLLLEYGSGGTLATRIKKSNGHGLPEFEAKVYTRSLLRGLNHIHQIGYVHCDMKPDNILLVPNYGRNAITEFRMKIADFGLAKRAKMSKKRKLEAYWRGTPMYLSPEAVRDRVQEAPCDVWALGCIVLEMLTGKPVWDEKLKVEEILRKISAEKESPKIPNELSKEAKDFLKRCFMRRPMYRMTCEMLLSHPFLQGLKNDDDEEVDEELEDDLDLDVDLDELEYIGFACCESDDGEFSCGCELLAEDCFSYDHRICI</sequence>
<dbReference type="InterPro" id="IPR011009">
    <property type="entry name" value="Kinase-like_dom_sf"/>
</dbReference>
<gene>
    <name evidence="8" type="ORF">BUALT_Bualt07G0110200</name>
</gene>
<evidence type="ECO:0000256" key="4">
    <source>
        <dbReference type="ARBA" id="ARBA00022840"/>
    </source>
</evidence>
<evidence type="ECO:0000259" key="7">
    <source>
        <dbReference type="PROSITE" id="PS50011"/>
    </source>
</evidence>
<dbReference type="AlphaFoldDB" id="A0AAV6XGU0"/>
<evidence type="ECO:0000256" key="3">
    <source>
        <dbReference type="ARBA" id="ARBA00022777"/>
    </source>
</evidence>
<feature type="domain" description="Protein kinase" evidence="7">
    <location>
        <begin position="16"/>
        <end position="290"/>
    </location>
</feature>
<dbReference type="Gene3D" id="1.10.510.10">
    <property type="entry name" value="Transferase(Phosphotransferase) domain 1"/>
    <property type="match status" value="1"/>
</dbReference>
<dbReference type="GO" id="GO:0004674">
    <property type="term" value="F:protein serine/threonine kinase activity"/>
    <property type="evidence" value="ECO:0007669"/>
    <property type="project" value="UniProtKB-KW"/>
</dbReference>
<keyword evidence="1" id="KW-0808">Transferase</keyword>
<protein>
    <recommendedName>
        <fullName evidence="7">Protein kinase domain-containing protein</fullName>
    </recommendedName>
</protein>
<dbReference type="PANTHER" id="PTHR48011:SF103">
    <property type="entry name" value="MITOGEN-ACTIVATED PROTEIN KINASE KINASE KINASE YODA-LIKE"/>
    <property type="match status" value="1"/>
</dbReference>
<dbReference type="PROSITE" id="PS00108">
    <property type="entry name" value="PROTEIN_KINASE_ST"/>
    <property type="match status" value="1"/>
</dbReference>
<dbReference type="Proteomes" id="UP000826271">
    <property type="component" value="Unassembled WGS sequence"/>
</dbReference>
<evidence type="ECO:0000313" key="8">
    <source>
        <dbReference type="EMBL" id="KAG8379642.1"/>
    </source>
</evidence>
<dbReference type="InterPro" id="IPR017441">
    <property type="entry name" value="Protein_kinase_ATP_BS"/>
</dbReference>
<dbReference type="InterPro" id="IPR052751">
    <property type="entry name" value="Plant_MAPKKK"/>
</dbReference>
<dbReference type="PROSITE" id="PS00107">
    <property type="entry name" value="PROTEIN_KINASE_ATP"/>
    <property type="match status" value="1"/>
</dbReference>
<keyword evidence="2 5" id="KW-0547">Nucleotide-binding</keyword>
<evidence type="ECO:0000256" key="1">
    <source>
        <dbReference type="ARBA" id="ARBA00022679"/>
    </source>
</evidence>
<dbReference type="Pfam" id="PF00069">
    <property type="entry name" value="Pkinase"/>
    <property type="match status" value="1"/>
</dbReference>
<dbReference type="EMBL" id="WHWC01000007">
    <property type="protein sequence ID" value="KAG8379642.1"/>
    <property type="molecule type" value="Genomic_DNA"/>
</dbReference>
<dbReference type="PROSITE" id="PS50011">
    <property type="entry name" value="PROTEIN_KINASE_DOM"/>
    <property type="match status" value="1"/>
</dbReference>
<dbReference type="InterPro" id="IPR008271">
    <property type="entry name" value="Ser/Thr_kinase_AS"/>
</dbReference>
<comment type="caution">
    <text evidence="8">The sequence shown here is derived from an EMBL/GenBank/DDBJ whole genome shotgun (WGS) entry which is preliminary data.</text>
</comment>
<accession>A0AAV6XGU0</accession>
<proteinExistence type="inferred from homology"/>
<name>A0AAV6XGU0_9LAMI</name>
<feature type="binding site" evidence="5">
    <location>
        <position position="52"/>
    </location>
    <ligand>
        <name>ATP</name>
        <dbReference type="ChEBI" id="CHEBI:30616"/>
    </ligand>
</feature>
<comment type="similarity">
    <text evidence="6">Belongs to the protein kinase superfamily.</text>
</comment>
<dbReference type="InterPro" id="IPR000719">
    <property type="entry name" value="Prot_kinase_dom"/>
</dbReference>
<evidence type="ECO:0000256" key="2">
    <source>
        <dbReference type="ARBA" id="ARBA00022741"/>
    </source>
</evidence>
<evidence type="ECO:0000256" key="6">
    <source>
        <dbReference type="RuleBase" id="RU000304"/>
    </source>
</evidence>
<keyword evidence="6" id="KW-0723">Serine/threonine-protein kinase</keyword>
<dbReference type="GO" id="GO:0005524">
    <property type="term" value="F:ATP binding"/>
    <property type="evidence" value="ECO:0007669"/>
    <property type="project" value="UniProtKB-UniRule"/>
</dbReference>
<dbReference type="PANTHER" id="PTHR48011">
    <property type="entry name" value="CCR4-NOT TRANSCRIPTIONAL COMPLEX SUBUNIT CAF120-RELATED"/>
    <property type="match status" value="1"/>
</dbReference>
<dbReference type="SMART" id="SM00220">
    <property type="entry name" value="S_TKc"/>
    <property type="match status" value="1"/>
</dbReference>